<accession>A0ABS5L3L4</accession>
<evidence type="ECO:0000256" key="1">
    <source>
        <dbReference type="SAM" id="MobiDB-lite"/>
    </source>
</evidence>
<comment type="caution">
    <text evidence="3">The sequence shown here is derived from an EMBL/GenBank/DDBJ whole genome shotgun (WGS) entry which is preliminary data.</text>
</comment>
<dbReference type="Proteomes" id="UP000730482">
    <property type="component" value="Unassembled WGS sequence"/>
</dbReference>
<sequence>MSGTVVRNEDPDNEDPDNEDRENAFELPDCYRHVGSWDRARYPSAEAASIQDRTQQMREYSRRYQLDHQVVAASLASLHSDPELVAAVAGVGFSDLDTLTPLQAAVVEVAAHRWGRADQLMVVLWGATRGPAFALAAVIEYCRMASPGYGSFVAPAAQAADLFQHWAKALELSELLRSAPDAEYSEAEAIAERWRGVEPSGFTRALTSFLFPERTDWFRADLVAADRGLLPFEALLPSVATADQAAALSEKFRGRTDWQWDGNVAIELAFLRLAGSEALPFLLSWCDAGHVCPPPVKGRPQPCGVHERCLDTIARTPTDAAMTALAERIDREGVHAYLQAAIKRFPSRALRILAGLHQSEEIDRLLTILVLSDRAFAGAEARQLDADGRERIEALLGADASPGGPVTLPEVLVAPPWRDTKRKRVKPIVVEGLEPPQDPEIAWLPGERDRWLTAHGAGWVPEQGWESVWSKLTKGADDAESADNDDSSDSNDGGSDSNDGGNDSNDGGNDSSDGNDGNDNPVDLSRRNYLLALYFAAYAPEDFVRPHLDTWQPPLRLVHNRARTFIARYELLALPSVLAMARLPAQRAQLLQPFVSPEIAAIMADALVRLRSARGQAADWLRRHPEAAVRCLVPSAVGKPGKVRQNAVAALRFIEADEVDVVAIAQASYGEDVAAATKAVLADRGLEAYPRTIPQAPLWARAEVLPAIRLKDDKAVLPHSAAQAVVEMLMFAKADAPYPGLEIVTEVCDTSSLAGFALALYEAWEQAGAPEQEVWAFRALGRLGDETTVARLRQLTGLWYAQSRTRQVEESFDALAAIGGDRALAVLHTFAGKAWSARTKRRAQAKFDDVAQTLDLTADQLADRVVPTSGLAAAQSTVRLDYGRRSFTLSFDESLRPVVTDETGAPLKTLPKPGKLDDPELSAAAYEKFSTLRTEARVVAIEQIKRLEQAMTGGRRWSRRDFAGYLVPHPLLQRLVRRLVWGVYAEDGSMPGSFRVAEDLSFADIDDAHYEVPEGGLIGVAHPADLGNALQRWLAVFADYEILQPFDQLLRPPLELTAQEHDGYRLVRPYISPDARPGSHELGEVRSLPMKFEDLATSRGWRRGPIGEDRLWHRLLRPVGAGRYVVMELVPGLEAGAPMESPYQAISAVWVSAGGEHPEFEKHALPWSELDPAAVSRILRDLEALG</sequence>
<dbReference type="RefSeq" id="WP_212018623.1">
    <property type="nucleotide sequence ID" value="NZ_JAAFYZ010000206.1"/>
</dbReference>
<feature type="domain" description="DUF4132" evidence="2">
    <location>
        <begin position="904"/>
        <end position="1065"/>
    </location>
</feature>
<feature type="compositionally biased region" description="Low complexity" evidence="1">
    <location>
        <begin position="490"/>
        <end position="520"/>
    </location>
</feature>
<feature type="region of interest" description="Disordered" evidence="1">
    <location>
        <begin position="1"/>
        <end position="25"/>
    </location>
</feature>
<dbReference type="InterPro" id="IPR025406">
    <property type="entry name" value="DUF4132"/>
</dbReference>
<name>A0ABS5L3L4_9ACTN</name>
<keyword evidence="4" id="KW-1185">Reference proteome</keyword>
<feature type="compositionally biased region" description="Acidic residues" evidence="1">
    <location>
        <begin position="11"/>
        <end position="20"/>
    </location>
</feature>
<organism evidence="3 4">
    <name type="scientific">Catenulispora pinistramenti</name>
    <dbReference type="NCBI Taxonomy" id="2705254"/>
    <lineage>
        <taxon>Bacteria</taxon>
        <taxon>Bacillati</taxon>
        <taxon>Actinomycetota</taxon>
        <taxon>Actinomycetes</taxon>
        <taxon>Catenulisporales</taxon>
        <taxon>Catenulisporaceae</taxon>
        <taxon>Catenulispora</taxon>
    </lineage>
</organism>
<reference evidence="3 4" key="1">
    <citation type="submission" date="2020-02" db="EMBL/GenBank/DDBJ databases">
        <title>Acidophilic actinobacteria isolated from forest soil.</title>
        <authorList>
            <person name="Golinska P."/>
        </authorList>
    </citation>
    <scope>NUCLEOTIDE SEQUENCE [LARGE SCALE GENOMIC DNA]</scope>
    <source>
        <strain evidence="3 4">NL8</strain>
    </source>
</reference>
<evidence type="ECO:0000313" key="4">
    <source>
        <dbReference type="Proteomes" id="UP000730482"/>
    </source>
</evidence>
<gene>
    <name evidence="3" type="ORF">KGQ19_38355</name>
</gene>
<evidence type="ECO:0000313" key="3">
    <source>
        <dbReference type="EMBL" id="MBS2552734.1"/>
    </source>
</evidence>
<evidence type="ECO:0000259" key="2">
    <source>
        <dbReference type="Pfam" id="PF13569"/>
    </source>
</evidence>
<feature type="region of interest" description="Disordered" evidence="1">
    <location>
        <begin position="473"/>
        <end position="521"/>
    </location>
</feature>
<feature type="compositionally biased region" description="Acidic residues" evidence="1">
    <location>
        <begin position="478"/>
        <end position="489"/>
    </location>
</feature>
<dbReference type="Pfam" id="PF13569">
    <property type="entry name" value="DUF4132"/>
    <property type="match status" value="1"/>
</dbReference>
<protein>
    <submittedName>
        <fullName evidence="3">DUF4132 domain-containing protein</fullName>
    </submittedName>
</protein>
<dbReference type="EMBL" id="JAAFYZ010000206">
    <property type="protein sequence ID" value="MBS2552734.1"/>
    <property type="molecule type" value="Genomic_DNA"/>
</dbReference>
<proteinExistence type="predicted"/>